<feature type="compositionally biased region" description="Low complexity" evidence="1">
    <location>
        <begin position="20"/>
        <end position="36"/>
    </location>
</feature>
<organism evidence="2">
    <name type="scientific">Nicotiana tabacum</name>
    <name type="common">Common tobacco</name>
    <dbReference type="NCBI Taxonomy" id="4097"/>
    <lineage>
        <taxon>Eukaryota</taxon>
        <taxon>Viridiplantae</taxon>
        <taxon>Streptophyta</taxon>
        <taxon>Embryophyta</taxon>
        <taxon>Tracheophyta</taxon>
        <taxon>Spermatophyta</taxon>
        <taxon>Magnoliopsida</taxon>
        <taxon>eudicotyledons</taxon>
        <taxon>Gunneridae</taxon>
        <taxon>Pentapetalae</taxon>
        <taxon>asterids</taxon>
        <taxon>lamiids</taxon>
        <taxon>Solanales</taxon>
        <taxon>Solanaceae</taxon>
        <taxon>Nicotianoideae</taxon>
        <taxon>Nicotianeae</taxon>
        <taxon>Nicotiana</taxon>
    </lineage>
</organism>
<reference evidence="2" key="1">
    <citation type="submission" date="2025-08" db="UniProtKB">
        <authorList>
            <consortium name="RefSeq"/>
        </authorList>
    </citation>
    <scope>IDENTIFICATION</scope>
</reference>
<evidence type="ECO:0000313" key="2">
    <source>
        <dbReference type="RefSeq" id="XP_016475496.1"/>
    </source>
</evidence>
<accession>A0A1S4AFT6</accession>
<dbReference type="AlphaFoldDB" id="A0A1S4AFT6"/>
<sequence>MAVDPLFDDAGEHPRGEDNPPTTTLSDSTTPAQVTPVPTPTKGAMVPPPGIPIPPQAPAYGSGISDRDLRGSIQMLAQIVASQSSATAPPTGHSQQQKGHFRPNQGSKGPYNQGQSGGRFPQQRRPLCPRGSAGRGIADPSSPAAGTSSAAPPARGPPAPAGRGILTVQTHHVYALIDLGSTLSCVTPYVTTEFGIEQEHCGRPSL</sequence>
<feature type="compositionally biased region" description="Polar residues" evidence="1">
    <location>
        <begin position="80"/>
        <end position="114"/>
    </location>
</feature>
<evidence type="ECO:0000256" key="1">
    <source>
        <dbReference type="SAM" id="MobiDB-lite"/>
    </source>
</evidence>
<dbReference type="RefSeq" id="XP_016475496.1">
    <property type="nucleotide sequence ID" value="XM_016620010.1"/>
</dbReference>
<feature type="compositionally biased region" description="Low complexity" evidence="1">
    <location>
        <begin position="140"/>
        <end position="153"/>
    </location>
</feature>
<feature type="compositionally biased region" description="Pro residues" evidence="1">
    <location>
        <begin position="46"/>
        <end position="57"/>
    </location>
</feature>
<gene>
    <name evidence="2" type="primary">LOC107797145</name>
</gene>
<proteinExistence type="predicted"/>
<feature type="region of interest" description="Disordered" evidence="1">
    <location>
        <begin position="1"/>
        <end position="163"/>
    </location>
</feature>
<name>A0A1S4AFT6_TOBAC</name>
<dbReference type="KEGG" id="nta:107797145"/>
<protein>
    <submittedName>
        <fullName evidence="2">Proline-rich protein HaeIII subfamily 1-like</fullName>
    </submittedName>
</protein>
<dbReference type="PaxDb" id="4097-A0A1S4AFT6"/>